<dbReference type="Proteomes" id="UP000221165">
    <property type="component" value="Unassembled WGS sequence"/>
</dbReference>
<accession>A0A2C6KTG1</accession>
<comment type="caution">
    <text evidence="3">The sequence shown here is derived from an EMBL/GenBank/DDBJ whole genome shotgun (WGS) entry which is preliminary data.</text>
</comment>
<name>A0A2C6KTG1_9APIC</name>
<dbReference type="GeneID" id="94430073"/>
<feature type="non-terminal residue" evidence="3">
    <location>
        <position position="325"/>
    </location>
</feature>
<gene>
    <name evidence="3" type="ORF">CSUI_006709</name>
</gene>
<protein>
    <submittedName>
        <fullName evidence="3">Cytoplasmic dynein 2 heavy chain 1</fullName>
    </submittedName>
</protein>
<dbReference type="RefSeq" id="XP_067921163.1">
    <property type="nucleotide sequence ID" value="XM_068066862.1"/>
</dbReference>
<organism evidence="3 4">
    <name type="scientific">Cystoisospora suis</name>
    <dbReference type="NCBI Taxonomy" id="483139"/>
    <lineage>
        <taxon>Eukaryota</taxon>
        <taxon>Sar</taxon>
        <taxon>Alveolata</taxon>
        <taxon>Apicomplexa</taxon>
        <taxon>Conoidasida</taxon>
        <taxon>Coccidia</taxon>
        <taxon>Eucoccidiorida</taxon>
        <taxon>Eimeriorina</taxon>
        <taxon>Sarcocystidae</taxon>
        <taxon>Cystoisospora</taxon>
    </lineage>
</organism>
<dbReference type="OrthoDB" id="10252139at2759"/>
<feature type="compositionally biased region" description="Acidic residues" evidence="1">
    <location>
        <begin position="67"/>
        <end position="81"/>
    </location>
</feature>
<dbReference type="Pfam" id="PF08385">
    <property type="entry name" value="DHC_N1"/>
    <property type="match status" value="1"/>
</dbReference>
<keyword evidence="4" id="KW-1185">Reference proteome</keyword>
<sequence>MALLSRPGVQRNLRLEREKALSDIRVYVHHIAVDVGRQFLKCREVKLGKTSTEEKRHEQQRRPSVNDETDSEEDRDSEEENSSWPPTYSFSSSRTVTADLLRNIRKSRKSLKNVRDVTETFLKDLRGSGSLRAELEEAEKTVEGFGKQLFQEWCAACTATATTTGGCPLPSVDDPVLSFDDARGGALRLHFSSSLLQLVDELRLFDALGYQVPLRIRQSVEVVVEYHKSAVLLQQVCDYYNSLNEEILEFHKPLLLREAVEFEKTVQRGCSQKAVSDREQKGSSAALHPRVTWGDVKTLEDFAIEVEEKFLRLQKKNRQLQRDHE</sequence>
<dbReference type="InterPro" id="IPR013594">
    <property type="entry name" value="Dynein_heavy_tail"/>
</dbReference>
<dbReference type="AlphaFoldDB" id="A0A2C6KTG1"/>
<feature type="compositionally biased region" description="Basic and acidic residues" evidence="1">
    <location>
        <begin position="49"/>
        <end position="65"/>
    </location>
</feature>
<evidence type="ECO:0000259" key="2">
    <source>
        <dbReference type="Pfam" id="PF08385"/>
    </source>
</evidence>
<proteinExistence type="predicted"/>
<feature type="region of interest" description="Disordered" evidence="1">
    <location>
        <begin position="49"/>
        <end position="91"/>
    </location>
</feature>
<evidence type="ECO:0000256" key="1">
    <source>
        <dbReference type="SAM" id="MobiDB-lite"/>
    </source>
</evidence>
<evidence type="ECO:0000313" key="4">
    <source>
        <dbReference type="Proteomes" id="UP000221165"/>
    </source>
</evidence>
<dbReference type="VEuPathDB" id="ToxoDB:CSUI_006709"/>
<evidence type="ECO:0000313" key="3">
    <source>
        <dbReference type="EMBL" id="PHJ19463.1"/>
    </source>
</evidence>
<feature type="compositionally biased region" description="Low complexity" evidence="1">
    <location>
        <begin position="82"/>
        <end position="91"/>
    </location>
</feature>
<dbReference type="EMBL" id="MIGC01003433">
    <property type="protein sequence ID" value="PHJ19463.1"/>
    <property type="molecule type" value="Genomic_DNA"/>
</dbReference>
<reference evidence="3 4" key="1">
    <citation type="journal article" date="2017" name="Int. J. Parasitol.">
        <title>The genome of the protozoan parasite Cystoisospora suis and a reverse vaccinology approach to identify vaccine candidates.</title>
        <authorList>
            <person name="Palmieri N."/>
            <person name="Shrestha A."/>
            <person name="Ruttkowski B."/>
            <person name="Beck T."/>
            <person name="Vogl C."/>
            <person name="Tomley F."/>
            <person name="Blake D.P."/>
            <person name="Joachim A."/>
        </authorList>
    </citation>
    <scope>NUCLEOTIDE SEQUENCE [LARGE SCALE GENOMIC DNA]</scope>
    <source>
        <strain evidence="3 4">Wien I</strain>
    </source>
</reference>
<feature type="domain" description="Dynein heavy chain tail" evidence="2">
    <location>
        <begin position="98"/>
        <end position="271"/>
    </location>
</feature>